<dbReference type="AlphaFoldDB" id="A0A7S1IYT0"/>
<protein>
    <submittedName>
        <fullName evidence="1">Uncharacterized protein</fullName>
    </submittedName>
</protein>
<reference evidence="1" key="1">
    <citation type="submission" date="2021-01" db="EMBL/GenBank/DDBJ databases">
        <authorList>
            <person name="Corre E."/>
            <person name="Pelletier E."/>
            <person name="Niang G."/>
            <person name="Scheremetjew M."/>
            <person name="Finn R."/>
            <person name="Kale V."/>
            <person name="Holt S."/>
            <person name="Cochrane G."/>
            <person name="Meng A."/>
            <person name="Brown T."/>
            <person name="Cohen L."/>
        </authorList>
    </citation>
    <scope>NUCLEOTIDE SEQUENCE</scope>
    <source>
        <strain evidence="1">NIES-381</strain>
    </source>
</reference>
<sequence length="116" mass="12441">MASGPTCARRIARRPVYSPPQYLSVYLSSDPHPSPRMPFILGSWSQACFHDPQGIGFALPLKKHSEPRLLLAPVVCSGGSVDGPVLRAGTKAGDPVRRAVRRKLRFASVGPSQHGG</sequence>
<name>A0A7S1IYT0_9EUGL</name>
<evidence type="ECO:0000313" key="1">
    <source>
        <dbReference type="EMBL" id="CAD9026745.1"/>
    </source>
</evidence>
<gene>
    <name evidence="1" type="ORF">EGYM00392_LOCUS37875</name>
</gene>
<dbReference type="EMBL" id="HBGA01101673">
    <property type="protein sequence ID" value="CAD9026745.1"/>
    <property type="molecule type" value="Transcribed_RNA"/>
</dbReference>
<organism evidence="1">
    <name type="scientific">Eutreptiella gymnastica</name>
    <dbReference type="NCBI Taxonomy" id="73025"/>
    <lineage>
        <taxon>Eukaryota</taxon>
        <taxon>Discoba</taxon>
        <taxon>Euglenozoa</taxon>
        <taxon>Euglenida</taxon>
        <taxon>Spirocuta</taxon>
        <taxon>Euglenophyceae</taxon>
        <taxon>Eutreptiales</taxon>
        <taxon>Eutreptiaceae</taxon>
        <taxon>Eutreptiella</taxon>
    </lineage>
</organism>
<accession>A0A7S1IYT0</accession>
<proteinExistence type="predicted"/>